<feature type="site" description="Interaction with substrate tRNA" evidence="10">
    <location>
        <position position="102"/>
    </location>
</feature>
<dbReference type="EC" id="2.5.1.75" evidence="10"/>
<dbReference type="Gene3D" id="1.10.20.140">
    <property type="match status" value="1"/>
</dbReference>
<dbReference type="HAMAP" id="MF_00185">
    <property type="entry name" value="IPP_trans"/>
    <property type="match status" value="1"/>
</dbReference>
<dbReference type="NCBIfam" id="TIGR00174">
    <property type="entry name" value="miaA"/>
    <property type="match status" value="1"/>
</dbReference>
<gene>
    <name evidence="10 14" type="primary">miaA</name>
    <name evidence="14" type="ORF">IAA53_10010</name>
</gene>
<evidence type="ECO:0000256" key="10">
    <source>
        <dbReference type="HAMAP-Rule" id="MF_00185"/>
    </source>
</evidence>
<dbReference type="Pfam" id="PF01715">
    <property type="entry name" value="IPPT"/>
    <property type="match status" value="1"/>
</dbReference>
<evidence type="ECO:0000256" key="12">
    <source>
        <dbReference type="RuleBase" id="RU003784"/>
    </source>
</evidence>
<dbReference type="EMBL" id="DVHE01000078">
    <property type="protein sequence ID" value="HIR51585.1"/>
    <property type="molecule type" value="Genomic_DNA"/>
</dbReference>
<evidence type="ECO:0000256" key="4">
    <source>
        <dbReference type="ARBA" id="ARBA00022679"/>
    </source>
</evidence>
<proteinExistence type="inferred from homology"/>
<comment type="similarity">
    <text evidence="3 10 13">Belongs to the IPP transferase family.</text>
</comment>
<dbReference type="AlphaFoldDB" id="A0A9D1DJ81"/>
<evidence type="ECO:0000256" key="6">
    <source>
        <dbReference type="ARBA" id="ARBA00022741"/>
    </source>
</evidence>
<evidence type="ECO:0000256" key="7">
    <source>
        <dbReference type="ARBA" id="ARBA00022840"/>
    </source>
</evidence>
<evidence type="ECO:0000256" key="11">
    <source>
        <dbReference type="RuleBase" id="RU003783"/>
    </source>
</evidence>
<evidence type="ECO:0000313" key="14">
    <source>
        <dbReference type="EMBL" id="HIR51585.1"/>
    </source>
</evidence>
<dbReference type="Gene3D" id="3.40.50.300">
    <property type="entry name" value="P-loop containing nucleotide triphosphate hydrolases"/>
    <property type="match status" value="1"/>
</dbReference>
<name>A0A9D1DJ81_9FIRM</name>
<evidence type="ECO:0000256" key="5">
    <source>
        <dbReference type="ARBA" id="ARBA00022694"/>
    </source>
</evidence>
<keyword evidence="7 10" id="KW-0067">ATP-binding</keyword>
<evidence type="ECO:0000256" key="2">
    <source>
        <dbReference type="ARBA" id="ARBA00003213"/>
    </source>
</evidence>
<feature type="binding site" evidence="10">
    <location>
        <begin position="11"/>
        <end position="18"/>
    </location>
    <ligand>
        <name>ATP</name>
        <dbReference type="ChEBI" id="CHEBI:30616"/>
    </ligand>
</feature>
<dbReference type="PANTHER" id="PTHR11088">
    <property type="entry name" value="TRNA DIMETHYLALLYLTRANSFERASE"/>
    <property type="match status" value="1"/>
</dbReference>
<dbReference type="InterPro" id="IPR018022">
    <property type="entry name" value="IPT"/>
</dbReference>
<evidence type="ECO:0000256" key="8">
    <source>
        <dbReference type="ARBA" id="ARBA00022842"/>
    </source>
</evidence>
<accession>A0A9D1DJ81</accession>
<keyword evidence="8 10" id="KW-0460">Magnesium</keyword>
<dbReference type="PANTHER" id="PTHR11088:SF60">
    <property type="entry name" value="TRNA DIMETHYLALLYLTRANSFERASE"/>
    <property type="match status" value="1"/>
</dbReference>
<evidence type="ECO:0000256" key="1">
    <source>
        <dbReference type="ARBA" id="ARBA00001946"/>
    </source>
</evidence>
<dbReference type="GO" id="GO:0006400">
    <property type="term" value="P:tRNA modification"/>
    <property type="evidence" value="ECO:0007669"/>
    <property type="project" value="TreeGrafter"/>
</dbReference>
<dbReference type="Proteomes" id="UP000824239">
    <property type="component" value="Unassembled WGS sequence"/>
</dbReference>
<comment type="caution">
    <text evidence="10">Lacks conserved residue(s) required for the propagation of feature annotation.</text>
</comment>
<dbReference type="InterPro" id="IPR027417">
    <property type="entry name" value="P-loop_NTPase"/>
</dbReference>
<feature type="site" description="Interaction with substrate tRNA" evidence="10">
    <location>
        <position position="124"/>
    </location>
</feature>
<evidence type="ECO:0000256" key="3">
    <source>
        <dbReference type="ARBA" id="ARBA00005842"/>
    </source>
</evidence>
<feature type="binding site" evidence="10">
    <location>
        <begin position="13"/>
        <end position="18"/>
    </location>
    <ligand>
        <name>substrate</name>
    </ligand>
</feature>
<comment type="function">
    <text evidence="2 10 12">Catalyzes the transfer of a dimethylallyl group onto the adenine at position 37 in tRNAs that read codons beginning with uridine, leading to the formation of N6-(dimethylallyl)adenosine (i(6)A).</text>
</comment>
<comment type="cofactor">
    <cofactor evidence="1 10">
        <name>Mg(2+)</name>
        <dbReference type="ChEBI" id="CHEBI:18420"/>
    </cofactor>
</comment>
<feature type="region of interest" description="Interaction with substrate tRNA" evidence="10">
    <location>
        <begin position="36"/>
        <end position="39"/>
    </location>
</feature>
<evidence type="ECO:0000256" key="13">
    <source>
        <dbReference type="RuleBase" id="RU003785"/>
    </source>
</evidence>
<comment type="catalytic activity">
    <reaction evidence="9 10 11">
        <text>adenosine(37) in tRNA + dimethylallyl diphosphate = N(6)-dimethylallyladenosine(37) in tRNA + diphosphate</text>
        <dbReference type="Rhea" id="RHEA:26482"/>
        <dbReference type="Rhea" id="RHEA-COMP:10162"/>
        <dbReference type="Rhea" id="RHEA-COMP:10375"/>
        <dbReference type="ChEBI" id="CHEBI:33019"/>
        <dbReference type="ChEBI" id="CHEBI:57623"/>
        <dbReference type="ChEBI" id="CHEBI:74411"/>
        <dbReference type="ChEBI" id="CHEBI:74415"/>
        <dbReference type="EC" id="2.5.1.75"/>
    </reaction>
</comment>
<reference evidence="14" key="1">
    <citation type="submission" date="2020-10" db="EMBL/GenBank/DDBJ databases">
        <authorList>
            <person name="Gilroy R."/>
        </authorList>
    </citation>
    <scope>NUCLEOTIDE SEQUENCE</scope>
    <source>
        <strain evidence="14">ChiBcec15-4380</strain>
    </source>
</reference>
<dbReference type="GO" id="GO:0005524">
    <property type="term" value="F:ATP binding"/>
    <property type="evidence" value="ECO:0007669"/>
    <property type="project" value="UniProtKB-UniRule"/>
</dbReference>
<keyword evidence="4 10" id="KW-0808">Transferase</keyword>
<comment type="subunit">
    <text evidence="10">Monomer.</text>
</comment>
<keyword evidence="6 10" id="KW-0547">Nucleotide-binding</keyword>
<keyword evidence="5 10" id="KW-0819">tRNA processing</keyword>
<evidence type="ECO:0000256" key="9">
    <source>
        <dbReference type="ARBA" id="ARBA00049563"/>
    </source>
</evidence>
<sequence>MKNPPLIVVAGPTASGKTRLAVELAKELAGEVVSCDSMQVYRRMDIGTAKPTPAEMDGVVHHMIDVAEPDEAFSVGRYVAMADPIVAGLLARGKAVIVCGGTGLYADSLILGRTFAPVPQTGRREALEALADQAGIETLLAQLAAVDPASAARLHPADRKRIIRALEVYQETGKTITQHNLDSRAVPPKYRALWLGLTFSDRAMLYDRIDRRVDQMVAQGLLEEIQGLLAAGVPAGATSLQAIGYKEPIAALRGELSLEEAWETVKRESRRYAKRQLTWLRRNAAIRWIVQEEPLDFARTLESAREILRGDGVAL</sequence>
<comment type="caution">
    <text evidence="14">The sequence shown here is derived from an EMBL/GenBank/DDBJ whole genome shotgun (WGS) entry which is preliminary data.</text>
</comment>
<protein>
    <recommendedName>
        <fullName evidence="10">tRNA dimethylallyltransferase</fullName>
        <ecNumber evidence="10">2.5.1.75</ecNumber>
    </recommendedName>
    <alternativeName>
        <fullName evidence="10">Dimethylallyl diphosphate:tRNA dimethylallyltransferase</fullName>
        <shortName evidence="10">DMAPP:tRNA dimethylallyltransferase</shortName>
        <shortName evidence="10">DMATase</shortName>
    </alternativeName>
    <alternativeName>
        <fullName evidence="10">Isopentenyl-diphosphate:tRNA isopentenyltransferase</fullName>
        <shortName evidence="10">IPP transferase</shortName>
        <shortName evidence="10">IPPT</shortName>
        <shortName evidence="10">IPTase</shortName>
    </alternativeName>
</protein>
<dbReference type="InterPro" id="IPR039657">
    <property type="entry name" value="Dimethylallyltransferase"/>
</dbReference>
<evidence type="ECO:0000313" key="15">
    <source>
        <dbReference type="Proteomes" id="UP000824239"/>
    </source>
</evidence>
<reference evidence="14" key="2">
    <citation type="journal article" date="2021" name="PeerJ">
        <title>Extensive microbial diversity within the chicken gut microbiome revealed by metagenomics and culture.</title>
        <authorList>
            <person name="Gilroy R."/>
            <person name="Ravi A."/>
            <person name="Getino M."/>
            <person name="Pursley I."/>
            <person name="Horton D.L."/>
            <person name="Alikhan N.F."/>
            <person name="Baker D."/>
            <person name="Gharbi K."/>
            <person name="Hall N."/>
            <person name="Watson M."/>
            <person name="Adriaenssens E.M."/>
            <person name="Foster-Nyarko E."/>
            <person name="Jarju S."/>
            <person name="Secka A."/>
            <person name="Antonio M."/>
            <person name="Oren A."/>
            <person name="Chaudhuri R.R."/>
            <person name="La Ragione R."/>
            <person name="Hildebrand F."/>
            <person name="Pallen M.J."/>
        </authorList>
    </citation>
    <scope>NUCLEOTIDE SEQUENCE</scope>
    <source>
        <strain evidence="14">ChiBcec15-4380</strain>
    </source>
</reference>
<organism evidence="14 15">
    <name type="scientific">Candidatus Avoscillospira avicola</name>
    <dbReference type="NCBI Taxonomy" id="2840706"/>
    <lineage>
        <taxon>Bacteria</taxon>
        <taxon>Bacillati</taxon>
        <taxon>Bacillota</taxon>
        <taxon>Clostridia</taxon>
        <taxon>Eubacteriales</taxon>
        <taxon>Oscillospiraceae</taxon>
        <taxon>Oscillospiraceae incertae sedis</taxon>
        <taxon>Candidatus Avoscillospira</taxon>
    </lineage>
</organism>
<dbReference type="SUPFAM" id="SSF52540">
    <property type="entry name" value="P-loop containing nucleoside triphosphate hydrolases"/>
    <property type="match status" value="2"/>
</dbReference>
<dbReference type="GO" id="GO:0052381">
    <property type="term" value="F:tRNA dimethylallyltransferase activity"/>
    <property type="evidence" value="ECO:0007669"/>
    <property type="project" value="UniProtKB-UniRule"/>
</dbReference>